<comment type="caution">
    <text evidence="1">The sequence shown here is derived from an EMBL/GenBank/DDBJ whole genome shotgun (WGS) entry which is preliminary data.</text>
</comment>
<reference evidence="1" key="1">
    <citation type="submission" date="2023-04" db="EMBL/GenBank/DDBJ databases">
        <title>Ambrosiozyma monospora NBRC 10751.</title>
        <authorList>
            <person name="Ichikawa N."/>
            <person name="Sato H."/>
            <person name="Tonouchi N."/>
        </authorList>
    </citation>
    <scope>NUCLEOTIDE SEQUENCE</scope>
    <source>
        <strain evidence="1">NBRC 10751</strain>
    </source>
</reference>
<name>A0ACB5TZ47_AMBMO</name>
<proteinExistence type="predicted"/>
<dbReference type="Proteomes" id="UP001165064">
    <property type="component" value="Unassembled WGS sequence"/>
</dbReference>
<protein>
    <submittedName>
        <fullName evidence="1">Unnamed protein product</fullName>
    </submittedName>
</protein>
<keyword evidence="2" id="KW-1185">Reference proteome</keyword>
<dbReference type="EMBL" id="BSXS01010307">
    <property type="protein sequence ID" value="GME97932.1"/>
    <property type="molecule type" value="Genomic_DNA"/>
</dbReference>
<sequence>MWKVSMNTVASPFFFTTNSKASTGILSQQLQSSKRFLYYYSNRFLTKSSQNFNGNHESASISSQTQFIPNYRILPSGHGQRLSSTSSSTTITSSEKSSVIEQVAKNALACHPPSKNSIEASTSHIPFNVKGKEPSNKNEFSVLQRLQKGESLTIKQIYQPYLALTKPNLTFLIMLSSICSYALAPNPLNVVTFMNLTGGILLTSGAANAINMGREPHLDSKMARTSTRPIVRGLVTPNEAYTFAAVTGSLGCAILWFGVNPIVSMLAALNIVLYSWIYTSLKRKSILTPGLVLLLVLFLL</sequence>
<gene>
    <name evidence="1" type="ORF">Amon02_001036500</name>
</gene>
<evidence type="ECO:0000313" key="2">
    <source>
        <dbReference type="Proteomes" id="UP001165064"/>
    </source>
</evidence>
<accession>A0ACB5TZ47</accession>
<evidence type="ECO:0000313" key="1">
    <source>
        <dbReference type="EMBL" id="GME97932.1"/>
    </source>
</evidence>
<organism evidence="1 2">
    <name type="scientific">Ambrosiozyma monospora</name>
    <name type="common">Yeast</name>
    <name type="synonym">Endomycopsis monosporus</name>
    <dbReference type="NCBI Taxonomy" id="43982"/>
    <lineage>
        <taxon>Eukaryota</taxon>
        <taxon>Fungi</taxon>
        <taxon>Dikarya</taxon>
        <taxon>Ascomycota</taxon>
        <taxon>Saccharomycotina</taxon>
        <taxon>Pichiomycetes</taxon>
        <taxon>Pichiales</taxon>
        <taxon>Pichiaceae</taxon>
        <taxon>Ambrosiozyma</taxon>
    </lineage>
</organism>